<dbReference type="OrthoDB" id="4764735at2759"/>
<dbReference type="AlphaFoldDB" id="A0A6A6YE82"/>
<dbReference type="Proteomes" id="UP000504636">
    <property type="component" value="Unplaced"/>
</dbReference>
<dbReference type="RefSeq" id="XP_033574096.1">
    <property type="nucleotide sequence ID" value="XM_033725728.1"/>
</dbReference>
<dbReference type="EMBL" id="MU003705">
    <property type="protein sequence ID" value="KAF2807132.1"/>
    <property type="molecule type" value="Genomic_DNA"/>
</dbReference>
<sequence>MALGEQDTWMTVADGKAAWSGNISAVYPAFTSAWNNWNNNGIGYVTQIVLGTNGNYFIKGLHTTSSRLNQDIIDYVKPGNLHAVEVCALGRSGAYVMQLPGRKVWDLKGHYGSLHQNLERGGRIRIAALSLTHDHFVVVYEDGSAYIKAPEVQMASWKEWITKHFGSSW</sequence>
<reference evidence="1 3" key="1">
    <citation type="journal article" date="2020" name="Stud. Mycol.">
        <title>101 Dothideomycetes genomes: a test case for predicting lifestyles and emergence of pathogens.</title>
        <authorList>
            <person name="Haridas S."/>
            <person name="Albert R."/>
            <person name="Binder M."/>
            <person name="Bloem J."/>
            <person name="Labutti K."/>
            <person name="Salamov A."/>
            <person name="Andreopoulos B."/>
            <person name="Baker S."/>
            <person name="Barry K."/>
            <person name="Bills G."/>
            <person name="Bluhm B."/>
            <person name="Cannon C."/>
            <person name="Castanera R."/>
            <person name="Culley D."/>
            <person name="Daum C."/>
            <person name="Ezra D."/>
            <person name="Gonzalez J."/>
            <person name="Henrissat B."/>
            <person name="Kuo A."/>
            <person name="Liang C."/>
            <person name="Lipzen A."/>
            <person name="Lutzoni F."/>
            <person name="Magnuson J."/>
            <person name="Mondo S."/>
            <person name="Nolan M."/>
            <person name="Ohm R."/>
            <person name="Pangilinan J."/>
            <person name="Park H.-J."/>
            <person name="Ramirez L."/>
            <person name="Alfaro M."/>
            <person name="Sun H."/>
            <person name="Tritt A."/>
            <person name="Yoshinaga Y."/>
            <person name="Zwiers L.-H."/>
            <person name="Turgeon B."/>
            <person name="Goodwin S."/>
            <person name="Spatafora J."/>
            <person name="Crous P."/>
            <person name="Grigoriev I."/>
        </authorList>
    </citation>
    <scope>NUCLEOTIDE SEQUENCE</scope>
    <source>
        <strain evidence="1 3">CBS 304.34</strain>
    </source>
</reference>
<name>A0A6A6YE82_9PEZI</name>
<accession>A0A6A6YE82</accession>
<evidence type="ECO:0000313" key="1">
    <source>
        <dbReference type="EMBL" id="KAF2807132.1"/>
    </source>
</evidence>
<reference evidence="3" key="3">
    <citation type="submission" date="2025-04" db="UniProtKB">
        <authorList>
            <consortium name="RefSeq"/>
        </authorList>
    </citation>
    <scope>IDENTIFICATION</scope>
    <source>
        <strain evidence="3">CBS 304.34</strain>
    </source>
</reference>
<proteinExistence type="predicted"/>
<dbReference type="GeneID" id="54466621"/>
<evidence type="ECO:0000313" key="2">
    <source>
        <dbReference type="Proteomes" id="UP000504636"/>
    </source>
</evidence>
<protein>
    <submittedName>
        <fullName evidence="1 3">Uncharacterized protein</fullName>
    </submittedName>
</protein>
<evidence type="ECO:0000313" key="3">
    <source>
        <dbReference type="RefSeq" id="XP_033574096.1"/>
    </source>
</evidence>
<keyword evidence="2" id="KW-1185">Reference proteome</keyword>
<gene>
    <name evidence="1 3" type="ORF">BDZ99DRAFT_522764</name>
</gene>
<reference evidence="3" key="2">
    <citation type="submission" date="2020-04" db="EMBL/GenBank/DDBJ databases">
        <authorList>
            <consortium name="NCBI Genome Project"/>
        </authorList>
    </citation>
    <scope>NUCLEOTIDE SEQUENCE</scope>
    <source>
        <strain evidence="3">CBS 304.34</strain>
    </source>
</reference>
<organism evidence="1">
    <name type="scientific">Mytilinidion resinicola</name>
    <dbReference type="NCBI Taxonomy" id="574789"/>
    <lineage>
        <taxon>Eukaryota</taxon>
        <taxon>Fungi</taxon>
        <taxon>Dikarya</taxon>
        <taxon>Ascomycota</taxon>
        <taxon>Pezizomycotina</taxon>
        <taxon>Dothideomycetes</taxon>
        <taxon>Pleosporomycetidae</taxon>
        <taxon>Mytilinidiales</taxon>
        <taxon>Mytilinidiaceae</taxon>
        <taxon>Mytilinidion</taxon>
    </lineage>
</organism>